<dbReference type="InterPro" id="IPR001509">
    <property type="entry name" value="Epimerase_deHydtase"/>
</dbReference>
<proteinExistence type="inferred from homology"/>
<dbReference type="Gene3D" id="3.40.50.720">
    <property type="entry name" value="NAD(P)-binding Rossmann-like Domain"/>
    <property type="match status" value="1"/>
</dbReference>
<protein>
    <recommendedName>
        <fullName evidence="3">NAD-dependent epimerase/dehydratase domain-containing protein</fullName>
    </recommendedName>
</protein>
<dbReference type="OrthoDB" id="2735536at2759"/>
<evidence type="ECO:0000256" key="1">
    <source>
        <dbReference type="ARBA" id="ARBA00023002"/>
    </source>
</evidence>
<sequence length="354" mass="38911">MSSTKTVFLTGASGFIALHITGVLLSKGYNVVGTVRSQSKADNIIKNFKKEYPDIDSRLVFEIVPDISEPTAFDSALQAHPEIQFVLHTASPFSFGLDQPLDQAYLIPATQGTKNVLTAIQRFAPQVTKVVITSSFAAMINGDKSGDSSFVHTEDTWNPITWADVQNEGDAYFASKTLAEKLAREFVITETPNFTVTSVNPPYVLGPQRFTDTLANKTLNTSAEYINGLLDLPRDYSSQSLDPRGVCVDVRDVALLHVLALENDKLQGLRLFPASAHFNLQVLLNLAHEQIPELSNLIGKGIPEGAEHSANVDNLYYDTSKTLNATGISQWIPLETTVKDSVTQILNYRKEHNI</sequence>
<name>A0A9P8Q557_WICPI</name>
<evidence type="ECO:0000256" key="2">
    <source>
        <dbReference type="ARBA" id="ARBA00023445"/>
    </source>
</evidence>
<reference evidence="4" key="1">
    <citation type="journal article" date="2021" name="Open Biol.">
        <title>Shared evolutionary footprints suggest mitochondrial oxidative damage underlies multiple complex I losses in fungi.</title>
        <authorList>
            <person name="Schikora-Tamarit M.A."/>
            <person name="Marcet-Houben M."/>
            <person name="Nosek J."/>
            <person name="Gabaldon T."/>
        </authorList>
    </citation>
    <scope>NUCLEOTIDE SEQUENCE</scope>
    <source>
        <strain evidence="4">CBS2887</strain>
    </source>
</reference>
<gene>
    <name evidence="4" type="ORF">WICPIJ_004733</name>
</gene>
<keyword evidence="1" id="KW-0560">Oxidoreductase</keyword>
<dbReference type="Proteomes" id="UP000774326">
    <property type="component" value="Unassembled WGS sequence"/>
</dbReference>
<evidence type="ECO:0000313" key="5">
    <source>
        <dbReference type="Proteomes" id="UP000774326"/>
    </source>
</evidence>
<reference evidence="4" key="2">
    <citation type="submission" date="2021-01" db="EMBL/GenBank/DDBJ databases">
        <authorList>
            <person name="Schikora-Tamarit M.A."/>
        </authorList>
    </citation>
    <scope>NUCLEOTIDE SEQUENCE</scope>
    <source>
        <strain evidence="4">CBS2887</strain>
    </source>
</reference>
<evidence type="ECO:0000313" key="4">
    <source>
        <dbReference type="EMBL" id="KAH3684293.1"/>
    </source>
</evidence>
<feature type="domain" description="NAD-dependent epimerase/dehydratase" evidence="3">
    <location>
        <begin position="7"/>
        <end position="263"/>
    </location>
</feature>
<organism evidence="4 5">
    <name type="scientific">Wickerhamomyces pijperi</name>
    <name type="common">Yeast</name>
    <name type="synonym">Pichia pijperi</name>
    <dbReference type="NCBI Taxonomy" id="599730"/>
    <lineage>
        <taxon>Eukaryota</taxon>
        <taxon>Fungi</taxon>
        <taxon>Dikarya</taxon>
        <taxon>Ascomycota</taxon>
        <taxon>Saccharomycotina</taxon>
        <taxon>Saccharomycetes</taxon>
        <taxon>Phaffomycetales</taxon>
        <taxon>Wickerhamomycetaceae</taxon>
        <taxon>Wickerhamomyces</taxon>
    </lineage>
</organism>
<comment type="caution">
    <text evidence="4">The sequence shown here is derived from an EMBL/GenBank/DDBJ whole genome shotgun (WGS) entry which is preliminary data.</text>
</comment>
<dbReference type="InterPro" id="IPR036291">
    <property type="entry name" value="NAD(P)-bd_dom_sf"/>
</dbReference>
<dbReference type="EMBL" id="JAEUBG010002635">
    <property type="protein sequence ID" value="KAH3684293.1"/>
    <property type="molecule type" value="Genomic_DNA"/>
</dbReference>
<comment type="similarity">
    <text evidence="2">Belongs to the NAD(P)-dependent epimerase/dehydratase family. Dihydroflavonol-4-reductase subfamily.</text>
</comment>
<evidence type="ECO:0000259" key="3">
    <source>
        <dbReference type="Pfam" id="PF01370"/>
    </source>
</evidence>
<dbReference type="AlphaFoldDB" id="A0A9P8Q557"/>
<keyword evidence="5" id="KW-1185">Reference proteome</keyword>
<dbReference type="PANTHER" id="PTHR10366">
    <property type="entry name" value="NAD DEPENDENT EPIMERASE/DEHYDRATASE"/>
    <property type="match status" value="1"/>
</dbReference>
<accession>A0A9P8Q557</accession>
<dbReference type="GO" id="GO:0016616">
    <property type="term" value="F:oxidoreductase activity, acting on the CH-OH group of donors, NAD or NADP as acceptor"/>
    <property type="evidence" value="ECO:0007669"/>
    <property type="project" value="TreeGrafter"/>
</dbReference>
<dbReference type="SUPFAM" id="SSF51735">
    <property type="entry name" value="NAD(P)-binding Rossmann-fold domains"/>
    <property type="match status" value="1"/>
</dbReference>
<dbReference type="InterPro" id="IPR050425">
    <property type="entry name" value="NAD(P)_dehydrat-like"/>
</dbReference>
<dbReference type="PANTHER" id="PTHR10366:SF564">
    <property type="entry name" value="STEROL-4-ALPHA-CARBOXYLATE 3-DEHYDROGENASE, DECARBOXYLATING"/>
    <property type="match status" value="1"/>
</dbReference>
<dbReference type="Pfam" id="PF01370">
    <property type="entry name" value="Epimerase"/>
    <property type="match status" value="1"/>
</dbReference>